<name>A0A645E7F6_9ZZZZ</name>
<dbReference type="InterPro" id="IPR000055">
    <property type="entry name" value="Restrct_endonuc_typeI_TRD"/>
</dbReference>
<dbReference type="InterPro" id="IPR052021">
    <property type="entry name" value="Type-I_RS_S_subunit"/>
</dbReference>
<reference evidence="6" key="1">
    <citation type="submission" date="2019-08" db="EMBL/GenBank/DDBJ databases">
        <authorList>
            <person name="Kucharzyk K."/>
            <person name="Murdoch R.W."/>
            <person name="Higgins S."/>
            <person name="Loffler F."/>
        </authorList>
    </citation>
    <scope>NUCLEOTIDE SEQUENCE</scope>
</reference>
<dbReference type="EMBL" id="VSSQ01042912">
    <property type="protein sequence ID" value="MPM96542.1"/>
    <property type="molecule type" value="Genomic_DNA"/>
</dbReference>
<keyword evidence="2" id="KW-0680">Restriction system</keyword>
<evidence type="ECO:0000256" key="1">
    <source>
        <dbReference type="ARBA" id="ARBA00010923"/>
    </source>
</evidence>
<dbReference type="Gene3D" id="3.90.220.20">
    <property type="entry name" value="DNA methylase specificity domains"/>
    <property type="match status" value="1"/>
</dbReference>
<gene>
    <name evidence="6" type="ORF">SDC9_143706</name>
</gene>
<protein>
    <recommendedName>
        <fullName evidence="5">Type I restriction modification DNA specificity domain-containing protein</fullName>
    </recommendedName>
</protein>
<proteinExistence type="inferred from homology"/>
<dbReference type="SUPFAM" id="SSF116734">
    <property type="entry name" value="DNA methylase specificity domain"/>
    <property type="match status" value="1"/>
</dbReference>
<accession>A0A645E7F6</accession>
<dbReference type="PANTHER" id="PTHR30408:SF12">
    <property type="entry name" value="TYPE I RESTRICTION ENZYME MJAVIII SPECIFICITY SUBUNIT"/>
    <property type="match status" value="1"/>
</dbReference>
<dbReference type="GO" id="GO:0009307">
    <property type="term" value="P:DNA restriction-modification system"/>
    <property type="evidence" value="ECO:0007669"/>
    <property type="project" value="UniProtKB-KW"/>
</dbReference>
<evidence type="ECO:0000256" key="2">
    <source>
        <dbReference type="ARBA" id="ARBA00022747"/>
    </source>
</evidence>
<feature type="domain" description="Type I restriction modification DNA specificity" evidence="5">
    <location>
        <begin position="34"/>
        <end position="117"/>
    </location>
</feature>
<dbReference type="Pfam" id="PF01420">
    <property type="entry name" value="Methylase_S"/>
    <property type="match status" value="1"/>
</dbReference>
<dbReference type="InterPro" id="IPR044946">
    <property type="entry name" value="Restrct_endonuc_typeI_TRD_sf"/>
</dbReference>
<keyword evidence="3" id="KW-0238">DNA-binding</keyword>
<evidence type="ECO:0000313" key="6">
    <source>
        <dbReference type="EMBL" id="MPM96542.1"/>
    </source>
</evidence>
<dbReference type="AlphaFoldDB" id="A0A645E7F6"/>
<evidence type="ECO:0000259" key="5">
    <source>
        <dbReference type="Pfam" id="PF01420"/>
    </source>
</evidence>
<comment type="similarity">
    <text evidence="1">Belongs to the type-I restriction system S methylase family.</text>
</comment>
<organism evidence="6">
    <name type="scientific">bioreactor metagenome</name>
    <dbReference type="NCBI Taxonomy" id="1076179"/>
    <lineage>
        <taxon>unclassified sequences</taxon>
        <taxon>metagenomes</taxon>
        <taxon>ecological metagenomes</taxon>
    </lineage>
</organism>
<keyword evidence="4" id="KW-0175">Coiled coil</keyword>
<dbReference type="PANTHER" id="PTHR30408">
    <property type="entry name" value="TYPE-1 RESTRICTION ENZYME ECOKI SPECIFICITY PROTEIN"/>
    <property type="match status" value="1"/>
</dbReference>
<feature type="coiled-coil region" evidence="4">
    <location>
        <begin position="98"/>
        <end position="125"/>
    </location>
</feature>
<evidence type="ECO:0000256" key="4">
    <source>
        <dbReference type="SAM" id="Coils"/>
    </source>
</evidence>
<evidence type="ECO:0000256" key="3">
    <source>
        <dbReference type="ARBA" id="ARBA00023125"/>
    </source>
</evidence>
<comment type="caution">
    <text evidence="6">The sequence shown here is derived from an EMBL/GenBank/DDBJ whole genome shotgun (WGS) entry which is preliminary data.</text>
</comment>
<dbReference type="GO" id="GO:0003677">
    <property type="term" value="F:DNA binding"/>
    <property type="evidence" value="ECO:0007669"/>
    <property type="project" value="UniProtKB-KW"/>
</dbReference>
<sequence length="136" mass="15402">MVVNGQFAYNPSRINVGSIDLLTKFDSGLLSPMYVVFDVKEGLVKEYLFQFLKSSLFLNYIPKLLQGSVRDSLSFDALQLVKLFIPTVEEQREIADVLSTADKEIDLLEKELEALKQQKKGLMQLLLTGIVRVKCD</sequence>